<feature type="transmembrane region" description="Helical" evidence="6">
    <location>
        <begin position="357"/>
        <end position="376"/>
    </location>
</feature>
<dbReference type="SUPFAM" id="SSF103473">
    <property type="entry name" value="MFS general substrate transporter"/>
    <property type="match status" value="1"/>
</dbReference>
<feature type="transmembrane region" description="Helical" evidence="6">
    <location>
        <begin position="42"/>
        <end position="63"/>
    </location>
</feature>
<dbReference type="Pfam" id="PF07690">
    <property type="entry name" value="MFS_1"/>
    <property type="match status" value="1"/>
</dbReference>
<feature type="transmembrane region" description="Helical" evidence="6">
    <location>
        <begin position="236"/>
        <end position="256"/>
    </location>
</feature>
<dbReference type="InterPro" id="IPR011701">
    <property type="entry name" value="MFS"/>
</dbReference>
<feature type="transmembrane region" description="Helical" evidence="6">
    <location>
        <begin position="93"/>
        <end position="116"/>
    </location>
</feature>
<protein>
    <submittedName>
        <fullName evidence="8">Cmx/CmrA family chloramphenicol efflux MFS transporter</fullName>
    </submittedName>
</protein>
<feature type="transmembrane region" description="Helical" evidence="6">
    <location>
        <begin position="128"/>
        <end position="146"/>
    </location>
</feature>
<dbReference type="Gene3D" id="1.20.1250.20">
    <property type="entry name" value="MFS general substrate transporter like domains"/>
    <property type="match status" value="1"/>
</dbReference>
<evidence type="ECO:0000313" key="8">
    <source>
        <dbReference type="EMBL" id="MFI6500389.1"/>
    </source>
</evidence>
<dbReference type="RefSeq" id="WP_397084261.1">
    <property type="nucleotide sequence ID" value="NZ_JBITGY010000006.1"/>
</dbReference>
<feature type="transmembrane region" description="Helical" evidence="6">
    <location>
        <begin position="268"/>
        <end position="285"/>
    </location>
</feature>
<dbReference type="PANTHER" id="PTHR43124:SF3">
    <property type="entry name" value="CHLORAMPHENICOL EFFLUX PUMP RV0191"/>
    <property type="match status" value="1"/>
</dbReference>
<gene>
    <name evidence="8" type="ORF">ACIBG2_23625</name>
</gene>
<comment type="subcellular location">
    <subcellularLocation>
        <location evidence="1">Cell membrane</location>
        <topology evidence="1">Multi-pass membrane protein</topology>
    </subcellularLocation>
</comment>
<organism evidence="8 9">
    <name type="scientific">Nonomuraea typhae</name>
    <dbReference type="NCBI Taxonomy" id="2603600"/>
    <lineage>
        <taxon>Bacteria</taxon>
        <taxon>Bacillati</taxon>
        <taxon>Actinomycetota</taxon>
        <taxon>Actinomycetes</taxon>
        <taxon>Streptosporangiales</taxon>
        <taxon>Streptosporangiaceae</taxon>
        <taxon>Nonomuraea</taxon>
    </lineage>
</organism>
<keyword evidence="5 6" id="KW-0472">Membrane</keyword>
<dbReference type="InterPro" id="IPR050189">
    <property type="entry name" value="MFS_Efflux_Transporters"/>
</dbReference>
<feature type="transmembrane region" description="Helical" evidence="6">
    <location>
        <begin position="201"/>
        <end position="224"/>
    </location>
</feature>
<keyword evidence="4 6" id="KW-1133">Transmembrane helix</keyword>
<evidence type="ECO:0000313" key="9">
    <source>
        <dbReference type="Proteomes" id="UP001612741"/>
    </source>
</evidence>
<keyword evidence="3 6" id="KW-0812">Transmembrane</keyword>
<evidence type="ECO:0000256" key="2">
    <source>
        <dbReference type="ARBA" id="ARBA00022475"/>
    </source>
</evidence>
<dbReference type="InterPro" id="IPR020846">
    <property type="entry name" value="MFS_dom"/>
</dbReference>
<evidence type="ECO:0000256" key="1">
    <source>
        <dbReference type="ARBA" id="ARBA00004651"/>
    </source>
</evidence>
<dbReference type="InterPro" id="IPR036259">
    <property type="entry name" value="MFS_trans_sf"/>
</dbReference>
<evidence type="ECO:0000256" key="4">
    <source>
        <dbReference type="ARBA" id="ARBA00022989"/>
    </source>
</evidence>
<accession>A0ABW7Z0Y3</accession>
<dbReference type="Proteomes" id="UP001612741">
    <property type="component" value="Unassembled WGS sequence"/>
</dbReference>
<keyword evidence="9" id="KW-1185">Reference proteome</keyword>
<proteinExistence type="predicted"/>
<dbReference type="PANTHER" id="PTHR43124">
    <property type="entry name" value="PURINE EFFLUX PUMP PBUE"/>
    <property type="match status" value="1"/>
</dbReference>
<dbReference type="PROSITE" id="PS50850">
    <property type="entry name" value="MFS"/>
    <property type="match status" value="1"/>
</dbReference>
<keyword evidence="2" id="KW-1003">Cell membrane</keyword>
<feature type="transmembrane region" description="Helical" evidence="6">
    <location>
        <begin position="291"/>
        <end position="308"/>
    </location>
</feature>
<feature type="transmembrane region" description="Helical" evidence="6">
    <location>
        <begin position="315"/>
        <end position="337"/>
    </location>
</feature>
<evidence type="ECO:0000256" key="6">
    <source>
        <dbReference type="SAM" id="Phobius"/>
    </source>
</evidence>
<feature type="domain" description="Major facilitator superfamily (MFS) profile" evidence="7">
    <location>
        <begin position="4"/>
        <end position="381"/>
    </location>
</feature>
<reference evidence="8 9" key="1">
    <citation type="submission" date="2024-10" db="EMBL/GenBank/DDBJ databases">
        <title>The Natural Products Discovery Center: Release of the First 8490 Sequenced Strains for Exploring Actinobacteria Biosynthetic Diversity.</title>
        <authorList>
            <person name="Kalkreuter E."/>
            <person name="Kautsar S.A."/>
            <person name="Yang D."/>
            <person name="Bader C.D."/>
            <person name="Teijaro C.N."/>
            <person name="Fluegel L."/>
            <person name="Davis C.M."/>
            <person name="Simpson J.R."/>
            <person name="Lauterbach L."/>
            <person name="Steele A.D."/>
            <person name="Gui C."/>
            <person name="Meng S."/>
            <person name="Li G."/>
            <person name="Viehrig K."/>
            <person name="Ye F."/>
            <person name="Su P."/>
            <person name="Kiefer A.F."/>
            <person name="Nichols A."/>
            <person name="Cepeda A.J."/>
            <person name="Yan W."/>
            <person name="Fan B."/>
            <person name="Jiang Y."/>
            <person name="Adhikari A."/>
            <person name="Zheng C.-J."/>
            <person name="Schuster L."/>
            <person name="Cowan T.M."/>
            <person name="Smanski M.J."/>
            <person name="Chevrette M.G."/>
            <person name="De Carvalho L.P.S."/>
            <person name="Shen B."/>
        </authorList>
    </citation>
    <scope>NUCLEOTIDE SEQUENCE [LARGE SCALE GENOMIC DNA]</scope>
    <source>
        <strain evidence="8 9">NPDC050545</strain>
    </source>
</reference>
<sequence>MPLAVYVLGLAIFAMGTSEFMLAGLLPAMAHDLGVTVPDAGLLISAFAVGMVVGAPLLAALTLRWPRRRTLLAFLAIFIAAHVVGALSPGYEVLFATRVVGAFVYAGFFGVAAATATSMVSPAVRARALAIVVGGITLSTVLGVPAGTLVSQYADWRAAFWAVAALTAVAFAGVLARVPAARTDPQRPPRLRDELRAMANVRLWITYGAVSLSFSSMMASFSYLGALLEDTTGLSGGWVSAVLALFGLGSLIGITLGGRTADARPFTTFYVGMAGVALTSAALALTASSPVAVIVLVLLMGVAGMATNPAVNVRVYALAGSAATLAGSVNVSAFNVGNTLAPWLAGLAISAGFGYPSVGWVGAAMALGALALGALAHMLHRRTSATATARIPFVYQKEHV</sequence>
<dbReference type="NCBIfam" id="NF033135">
    <property type="entry name" value="cmx_cmrA"/>
    <property type="match status" value="1"/>
</dbReference>
<evidence type="ECO:0000259" key="7">
    <source>
        <dbReference type="PROSITE" id="PS50850"/>
    </source>
</evidence>
<comment type="caution">
    <text evidence="8">The sequence shown here is derived from an EMBL/GenBank/DDBJ whole genome shotgun (WGS) entry which is preliminary data.</text>
</comment>
<evidence type="ECO:0000256" key="3">
    <source>
        <dbReference type="ARBA" id="ARBA00022692"/>
    </source>
</evidence>
<feature type="transmembrane region" description="Helical" evidence="6">
    <location>
        <begin position="70"/>
        <end position="87"/>
    </location>
</feature>
<evidence type="ECO:0000256" key="5">
    <source>
        <dbReference type="ARBA" id="ARBA00023136"/>
    </source>
</evidence>
<feature type="transmembrane region" description="Helical" evidence="6">
    <location>
        <begin position="158"/>
        <end position="180"/>
    </location>
</feature>
<dbReference type="EMBL" id="JBITGY010000006">
    <property type="protein sequence ID" value="MFI6500389.1"/>
    <property type="molecule type" value="Genomic_DNA"/>
</dbReference>
<dbReference type="CDD" id="cd17324">
    <property type="entry name" value="MFS_NepI_like"/>
    <property type="match status" value="1"/>
</dbReference>
<name>A0ABW7Z0Y3_9ACTN</name>